<evidence type="ECO:0000256" key="3">
    <source>
        <dbReference type="ARBA" id="ARBA00022692"/>
    </source>
</evidence>
<organism evidence="13 14">
    <name type="scientific">Nocardioides islandensis</name>
    <dbReference type="NCBI Taxonomy" id="433663"/>
    <lineage>
        <taxon>Bacteria</taxon>
        <taxon>Bacillati</taxon>
        <taxon>Actinomycetota</taxon>
        <taxon>Actinomycetes</taxon>
        <taxon>Propionibacteriales</taxon>
        <taxon>Nocardioidaceae</taxon>
        <taxon>Nocardioides</taxon>
    </lineage>
</organism>
<feature type="domain" description="Copper resistance protein D" evidence="12">
    <location>
        <begin position="319"/>
        <end position="414"/>
    </location>
</feature>
<dbReference type="EMBL" id="JADKPN010000019">
    <property type="protein sequence ID" value="MBF4765855.1"/>
    <property type="molecule type" value="Genomic_DNA"/>
</dbReference>
<keyword evidence="7" id="KW-0186">Copper</keyword>
<dbReference type="PANTHER" id="PTHR34820">
    <property type="entry name" value="INNER MEMBRANE PROTEIN YEBZ"/>
    <property type="match status" value="1"/>
</dbReference>
<dbReference type="GO" id="GO:0005507">
    <property type="term" value="F:copper ion binding"/>
    <property type="evidence" value="ECO:0007669"/>
    <property type="project" value="InterPro"/>
</dbReference>
<dbReference type="GO" id="GO:0042597">
    <property type="term" value="C:periplasmic space"/>
    <property type="evidence" value="ECO:0007669"/>
    <property type="project" value="InterPro"/>
</dbReference>
<dbReference type="InterPro" id="IPR014756">
    <property type="entry name" value="Ig_E-set"/>
</dbReference>
<feature type="chain" id="PRO_5039214626" evidence="10">
    <location>
        <begin position="27"/>
        <end position="536"/>
    </location>
</feature>
<dbReference type="AlphaFoldDB" id="A0A930YMP8"/>
<reference evidence="13" key="1">
    <citation type="submission" date="2020-11" db="EMBL/GenBank/DDBJ databases">
        <title>Nocardioides sp. nov., isolated from Soil of Cynanchum wilfordii Hemsley rhizosphere.</title>
        <authorList>
            <person name="Lee J.-S."/>
            <person name="Suh M.K."/>
            <person name="Kim J.-S."/>
        </authorList>
    </citation>
    <scope>NUCLEOTIDE SEQUENCE</scope>
    <source>
        <strain evidence="13">KCTC 19275</strain>
    </source>
</reference>
<evidence type="ECO:0000259" key="11">
    <source>
        <dbReference type="Pfam" id="PF04234"/>
    </source>
</evidence>
<feature type="signal peptide" evidence="10">
    <location>
        <begin position="1"/>
        <end position="26"/>
    </location>
</feature>
<keyword evidence="2" id="KW-1003">Cell membrane</keyword>
<evidence type="ECO:0000256" key="2">
    <source>
        <dbReference type="ARBA" id="ARBA00022475"/>
    </source>
</evidence>
<dbReference type="GO" id="GO:0006825">
    <property type="term" value="P:copper ion transport"/>
    <property type="evidence" value="ECO:0007669"/>
    <property type="project" value="InterPro"/>
</dbReference>
<feature type="transmembrane region" description="Helical" evidence="9">
    <location>
        <begin position="286"/>
        <end position="306"/>
    </location>
</feature>
<accession>A0A930YMP8</accession>
<evidence type="ECO:0000256" key="5">
    <source>
        <dbReference type="ARBA" id="ARBA00022729"/>
    </source>
</evidence>
<name>A0A930YMP8_9ACTN</name>
<dbReference type="InterPro" id="IPR014755">
    <property type="entry name" value="Cu-Rt/internalin_Ig-like"/>
</dbReference>
<evidence type="ECO:0000313" key="13">
    <source>
        <dbReference type="EMBL" id="MBF4765855.1"/>
    </source>
</evidence>
<feature type="transmembrane region" description="Helical" evidence="9">
    <location>
        <begin position="392"/>
        <end position="415"/>
    </location>
</feature>
<feature type="domain" description="CopC" evidence="11">
    <location>
        <begin position="32"/>
        <end position="124"/>
    </location>
</feature>
<keyword evidence="3 9" id="KW-0812">Transmembrane</keyword>
<evidence type="ECO:0000256" key="7">
    <source>
        <dbReference type="ARBA" id="ARBA00023008"/>
    </source>
</evidence>
<dbReference type="InterPro" id="IPR008457">
    <property type="entry name" value="Cu-R_CopD_dom"/>
</dbReference>
<evidence type="ECO:0000256" key="4">
    <source>
        <dbReference type="ARBA" id="ARBA00022723"/>
    </source>
</evidence>
<protein>
    <submittedName>
        <fullName evidence="13">Copper resistance protein CopC</fullName>
    </submittedName>
</protein>
<keyword evidence="8 9" id="KW-0472">Membrane</keyword>
<dbReference type="Gene3D" id="2.60.40.1220">
    <property type="match status" value="1"/>
</dbReference>
<evidence type="ECO:0000256" key="1">
    <source>
        <dbReference type="ARBA" id="ARBA00004651"/>
    </source>
</evidence>
<evidence type="ECO:0000256" key="10">
    <source>
        <dbReference type="SAM" id="SignalP"/>
    </source>
</evidence>
<dbReference type="Pfam" id="PF05425">
    <property type="entry name" value="CopD"/>
    <property type="match status" value="1"/>
</dbReference>
<comment type="caution">
    <text evidence="13">The sequence shown here is derived from an EMBL/GenBank/DDBJ whole genome shotgun (WGS) entry which is preliminary data.</text>
</comment>
<evidence type="ECO:0000259" key="12">
    <source>
        <dbReference type="Pfam" id="PF05425"/>
    </source>
</evidence>
<feature type="transmembrane region" description="Helical" evidence="9">
    <location>
        <begin position="361"/>
        <end position="380"/>
    </location>
</feature>
<feature type="transmembrane region" description="Helical" evidence="9">
    <location>
        <begin position="193"/>
        <end position="212"/>
    </location>
</feature>
<dbReference type="Pfam" id="PF04234">
    <property type="entry name" value="CopC"/>
    <property type="match status" value="1"/>
</dbReference>
<feature type="transmembrane region" description="Helical" evidence="9">
    <location>
        <begin position="315"/>
        <end position="341"/>
    </location>
</feature>
<dbReference type="GO" id="GO:0005886">
    <property type="term" value="C:plasma membrane"/>
    <property type="evidence" value="ECO:0007669"/>
    <property type="project" value="UniProtKB-SubCell"/>
</dbReference>
<feature type="transmembrane region" description="Helical" evidence="9">
    <location>
        <begin position="152"/>
        <end position="172"/>
    </location>
</feature>
<evidence type="ECO:0000256" key="9">
    <source>
        <dbReference type="SAM" id="Phobius"/>
    </source>
</evidence>
<dbReference type="InterPro" id="IPR032694">
    <property type="entry name" value="CopC/D"/>
</dbReference>
<keyword evidence="4" id="KW-0479">Metal-binding</keyword>
<dbReference type="SUPFAM" id="SSF81296">
    <property type="entry name" value="E set domains"/>
    <property type="match status" value="1"/>
</dbReference>
<sequence>MHLTTRTARAALVLVALLVSVLLASAAPAAAHAELVDTDPAQGAVLERMPDVVTLTFSETVLQVPGGVVVTDAAGNELASSVETSGDDLLVRIEDRLEAGTVVVAFRVVSDDGHPVAGHLVFSVGTPSPKTAPPATGSSPRSLTMALSLSRWPAYAGLLVAVGLVWFLALVVPPEIDAGAGVRERLRTAARSAAVVSVFAWLTGLLLDGAYLSGRGFGSLGDSTTFEAVPRREVVAALVLTLALVAAVRTRGVVAALAGLAALVPVALVGHSVAMPHAQLNVVVDGFHLVAAATWLGGLVGLVTVLRGTSSRSDVALLAVARFSVAAATVLVALVAAGTVLAWQLVGSWGGLVDAAYGRLLLAKIVLVALAVGVAAYNRYGLLPRGPAARSLLTRAVGAEAAVLVVVVLVTGFLVQEVPPAGVSASTAARAEPLTGRADLGGLQATVTLDPGRTGTNTVTVEVDNSSGVPAELFTPPELRVLGEGADVGDIPTDPTALGVYQGTVVLPSAGRWRFQVSVRVDEDTIPTATVELVVP</sequence>
<dbReference type="Proteomes" id="UP000640489">
    <property type="component" value="Unassembled WGS sequence"/>
</dbReference>
<comment type="subcellular location">
    <subcellularLocation>
        <location evidence="1">Cell membrane</location>
        <topology evidence="1">Multi-pass membrane protein</topology>
    </subcellularLocation>
</comment>
<gene>
    <name evidence="13" type="ORF">ISU07_22200</name>
</gene>
<keyword evidence="5 10" id="KW-0732">Signal</keyword>
<dbReference type="InterPro" id="IPR007348">
    <property type="entry name" value="CopC_dom"/>
</dbReference>
<proteinExistence type="predicted"/>
<evidence type="ECO:0000256" key="8">
    <source>
        <dbReference type="ARBA" id="ARBA00023136"/>
    </source>
</evidence>
<keyword evidence="6 9" id="KW-1133">Transmembrane helix</keyword>
<dbReference type="PANTHER" id="PTHR34820:SF4">
    <property type="entry name" value="INNER MEMBRANE PROTEIN YEBZ"/>
    <property type="match status" value="1"/>
</dbReference>
<evidence type="ECO:0000256" key="6">
    <source>
        <dbReference type="ARBA" id="ARBA00022989"/>
    </source>
</evidence>
<keyword evidence="14" id="KW-1185">Reference proteome</keyword>
<dbReference type="RefSeq" id="WP_194709035.1">
    <property type="nucleotide sequence ID" value="NZ_JADKPN010000019.1"/>
</dbReference>
<feature type="transmembrane region" description="Helical" evidence="9">
    <location>
        <begin position="232"/>
        <end position="248"/>
    </location>
</feature>
<feature type="transmembrane region" description="Helical" evidence="9">
    <location>
        <begin position="255"/>
        <end position="274"/>
    </location>
</feature>
<evidence type="ECO:0000313" key="14">
    <source>
        <dbReference type="Proteomes" id="UP000640489"/>
    </source>
</evidence>
<dbReference type="GO" id="GO:0046688">
    <property type="term" value="P:response to copper ion"/>
    <property type="evidence" value="ECO:0007669"/>
    <property type="project" value="InterPro"/>
</dbReference>